<dbReference type="EMBL" id="BMJS01000004">
    <property type="protein sequence ID" value="GGF91521.1"/>
    <property type="molecule type" value="Genomic_DNA"/>
</dbReference>
<dbReference type="Proteomes" id="UP000636949">
    <property type="component" value="Unassembled WGS sequence"/>
</dbReference>
<reference evidence="1" key="1">
    <citation type="journal article" date="2014" name="Int. J. Syst. Evol. Microbiol.">
        <title>Complete genome sequence of Corynebacterium casei LMG S-19264T (=DSM 44701T), isolated from a smear-ripened cheese.</title>
        <authorList>
            <consortium name="US DOE Joint Genome Institute (JGI-PGF)"/>
            <person name="Walter F."/>
            <person name="Albersmeier A."/>
            <person name="Kalinowski J."/>
            <person name="Ruckert C."/>
        </authorList>
    </citation>
    <scope>NUCLEOTIDE SEQUENCE</scope>
    <source>
        <strain evidence="1">CGMCC 1.15758</strain>
    </source>
</reference>
<sequence length="107" mass="12512">MQVENNIQITIEDLVAEFAQFEVDVKEKKEPYEEFLEQVRPSILNLSDKGYTTKEIESYLHNFLKNKNQSDLINNITYQKISRLIKSSSGTLNKRKSKKKNISNNET</sequence>
<name>A0A8J2Z2Y7_9GAMM</name>
<accession>A0A8J2Z2Y7</accession>
<keyword evidence="2" id="KW-1185">Reference proteome</keyword>
<evidence type="ECO:0000313" key="1">
    <source>
        <dbReference type="EMBL" id="GGF91521.1"/>
    </source>
</evidence>
<evidence type="ECO:0000313" key="2">
    <source>
        <dbReference type="Proteomes" id="UP000636949"/>
    </source>
</evidence>
<comment type="caution">
    <text evidence="1">The sequence shown here is derived from an EMBL/GenBank/DDBJ whole genome shotgun (WGS) entry which is preliminary data.</text>
</comment>
<reference evidence="1" key="2">
    <citation type="submission" date="2020-09" db="EMBL/GenBank/DDBJ databases">
        <authorList>
            <person name="Sun Q."/>
            <person name="Zhou Y."/>
        </authorList>
    </citation>
    <scope>NUCLEOTIDE SEQUENCE</scope>
    <source>
        <strain evidence="1">CGMCC 1.15758</strain>
    </source>
</reference>
<dbReference type="RefSeq" id="WP_117001730.1">
    <property type="nucleotide sequence ID" value="NZ_BMJS01000004.1"/>
</dbReference>
<gene>
    <name evidence="1" type="ORF">GCM10010995_05930</name>
</gene>
<organism evidence="1 2">
    <name type="scientific">Cysteiniphilum litorale</name>
    <dbReference type="NCBI Taxonomy" id="2056700"/>
    <lineage>
        <taxon>Bacteria</taxon>
        <taxon>Pseudomonadati</taxon>
        <taxon>Pseudomonadota</taxon>
        <taxon>Gammaproteobacteria</taxon>
        <taxon>Thiotrichales</taxon>
        <taxon>Fastidiosibacteraceae</taxon>
        <taxon>Cysteiniphilum</taxon>
    </lineage>
</organism>
<proteinExistence type="predicted"/>
<protein>
    <submittedName>
        <fullName evidence="1">Uncharacterized protein</fullName>
    </submittedName>
</protein>
<dbReference type="AlphaFoldDB" id="A0A8J2Z2Y7"/>